<evidence type="ECO:0000256" key="1">
    <source>
        <dbReference type="SAM" id="MobiDB-lite"/>
    </source>
</evidence>
<proteinExistence type="predicted"/>
<name>L0D5T1_SINAD</name>
<accession>L0D5T1</accession>
<gene>
    <name evidence="2" type="ordered locus">Sinac_0160</name>
</gene>
<protein>
    <submittedName>
        <fullName evidence="2">Uncharacterized protein</fullName>
    </submittedName>
</protein>
<dbReference type="HOGENOM" id="CLU_3239645_0_0_0"/>
<dbReference type="EMBL" id="CP003364">
    <property type="protein sequence ID" value="AGA24617.1"/>
    <property type="molecule type" value="Genomic_DNA"/>
</dbReference>
<evidence type="ECO:0000313" key="3">
    <source>
        <dbReference type="Proteomes" id="UP000010798"/>
    </source>
</evidence>
<keyword evidence="3" id="KW-1185">Reference proteome</keyword>
<reference evidence="2 3" key="1">
    <citation type="submission" date="2012-02" db="EMBL/GenBank/DDBJ databases">
        <title>Complete sequence of chromosome of Singulisphaera acidiphila DSM 18658.</title>
        <authorList>
            <consortium name="US DOE Joint Genome Institute (JGI-PGF)"/>
            <person name="Lucas S."/>
            <person name="Copeland A."/>
            <person name="Lapidus A."/>
            <person name="Glavina del Rio T."/>
            <person name="Dalin E."/>
            <person name="Tice H."/>
            <person name="Bruce D."/>
            <person name="Goodwin L."/>
            <person name="Pitluck S."/>
            <person name="Peters L."/>
            <person name="Ovchinnikova G."/>
            <person name="Chertkov O."/>
            <person name="Kyrpides N."/>
            <person name="Mavromatis K."/>
            <person name="Ivanova N."/>
            <person name="Brettin T."/>
            <person name="Detter J.C."/>
            <person name="Han C."/>
            <person name="Larimer F."/>
            <person name="Land M."/>
            <person name="Hauser L."/>
            <person name="Markowitz V."/>
            <person name="Cheng J.-F."/>
            <person name="Hugenholtz P."/>
            <person name="Woyke T."/>
            <person name="Wu D."/>
            <person name="Tindall B."/>
            <person name="Pomrenke H."/>
            <person name="Brambilla E."/>
            <person name="Klenk H.-P."/>
            <person name="Eisen J.A."/>
        </authorList>
    </citation>
    <scope>NUCLEOTIDE SEQUENCE [LARGE SCALE GENOMIC DNA]</scope>
    <source>
        <strain evidence="3">ATCC BAA-1392 / DSM 18658 / VKM B-2454 / MOB10</strain>
    </source>
</reference>
<feature type="region of interest" description="Disordered" evidence="1">
    <location>
        <begin position="19"/>
        <end position="43"/>
    </location>
</feature>
<evidence type="ECO:0000313" key="2">
    <source>
        <dbReference type="EMBL" id="AGA24617.1"/>
    </source>
</evidence>
<dbReference type="AlphaFoldDB" id="L0D5T1"/>
<dbReference type="KEGG" id="saci:Sinac_0160"/>
<sequence>MGIFISMRFQFPPFIPARPTSRNSFSKPELRLPLPIAPPTELG</sequence>
<dbReference type="Proteomes" id="UP000010798">
    <property type="component" value="Chromosome"/>
</dbReference>
<organism evidence="2 3">
    <name type="scientific">Singulisphaera acidiphila (strain ATCC BAA-1392 / DSM 18658 / VKM B-2454 / MOB10)</name>
    <dbReference type="NCBI Taxonomy" id="886293"/>
    <lineage>
        <taxon>Bacteria</taxon>
        <taxon>Pseudomonadati</taxon>
        <taxon>Planctomycetota</taxon>
        <taxon>Planctomycetia</taxon>
        <taxon>Isosphaerales</taxon>
        <taxon>Isosphaeraceae</taxon>
        <taxon>Singulisphaera</taxon>
    </lineage>
</organism>